<dbReference type="AlphaFoldDB" id="A0A822ZEN4"/>
<comment type="caution">
    <text evidence="1">The sequence shown here is derived from an EMBL/GenBank/DDBJ whole genome shotgun (WGS) entry which is preliminary data.</text>
</comment>
<organism evidence="1 2">
    <name type="scientific">Nelumbo nucifera</name>
    <name type="common">Sacred lotus</name>
    <dbReference type="NCBI Taxonomy" id="4432"/>
    <lineage>
        <taxon>Eukaryota</taxon>
        <taxon>Viridiplantae</taxon>
        <taxon>Streptophyta</taxon>
        <taxon>Embryophyta</taxon>
        <taxon>Tracheophyta</taxon>
        <taxon>Spermatophyta</taxon>
        <taxon>Magnoliopsida</taxon>
        <taxon>Proteales</taxon>
        <taxon>Nelumbonaceae</taxon>
        <taxon>Nelumbo</taxon>
    </lineage>
</organism>
<accession>A0A822ZEN4</accession>
<dbReference type="Proteomes" id="UP000607653">
    <property type="component" value="Unassembled WGS sequence"/>
</dbReference>
<reference evidence="1 2" key="1">
    <citation type="journal article" date="2020" name="Mol. Biol. Evol.">
        <title>Distinct Expression and Methylation Patterns for Genes with Different Fates following a Single Whole-Genome Duplication in Flowering Plants.</title>
        <authorList>
            <person name="Shi T."/>
            <person name="Rahmani R.S."/>
            <person name="Gugger P.F."/>
            <person name="Wang M."/>
            <person name="Li H."/>
            <person name="Zhang Y."/>
            <person name="Li Z."/>
            <person name="Wang Q."/>
            <person name="Van de Peer Y."/>
            <person name="Marchal K."/>
            <person name="Chen J."/>
        </authorList>
    </citation>
    <scope>NUCLEOTIDE SEQUENCE [LARGE SCALE GENOMIC DNA]</scope>
    <source>
        <tissue evidence="1">Leaf</tissue>
    </source>
</reference>
<evidence type="ECO:0000313" key="1">
    <source>
        <dbReference type="EMBL" id="DAD43592.1"/>
    </source>
</evidence>
<keyword evidence="2" id="KW-1185">Reference proteome</keyword>
<protein>
    <submittedName>
        <fullName evidence="1">Uncharacterized protein</fullName>
    </submittedName>
</protein>
<evidence type="ECO:0000313" key="2">
    <source>
        <dbReference type="Proteomes" id="UP000607653"/>
    </source>
</evidence>
<gene>
    <name evidence="1" type="ORF">HUJ06_001822</name>
</gene>
<name>A0A822ZEN4_NELNU</name>
<dbReference type="EMBL" id="DUZY01000006">
    <property type="protein sequence ID" value="DAD43592.1"/>
    <property type="molecule type" value="Genomic_DNA"/>
</dbReference>
<proteinExistence type="predicted"/>
<sequence length="39" mass="4589">MGSKMDWIEEKVVQLAHIFRKVGYKESQPLTTQALKELR</sequence>